<dbReference type="GO" id="GO:0009055">
    <property type="term" value="F:electron transfer activity"/>
    <property type="evidence" value="ECO:0007669"/>
    <property type="project" value="InterPro"/>
</dbReference>
<dbReference type="EMBL" id="JACQWF010000032">
    <property type="protein sequence ID" value="MBI4594888.1"/>
    <property type="molecule type" value="Genomic_DNA"/>
</dbReference>
<name>A0A933GJB6_UNCTE</name>
<evidence type="ECO:0000313" key="2">
    <source>
        <dbReference type="EMBL" id="MBI4594888.1"/>
    </source>
</evidence>
<organism evidence="2 3">
    <name type="scientific">Tectimicrobiota bacterium</name>
    <dbReference type="NCBI Taxonomy" id="2528274"/>
    <lineage>
        <taxon>Bacteria</taxon>
        <taxon>Pseudomonadati</taxon>
        <taxon>Nitrospinota/Tectimicrobiota group</taxon>
        <taxon>Candidatus Tectimicrobiota</taxon>
    </lineage>
</organism>
<dbReference type="InterPro" id="IPR036909">
    <property type="entry name" value="Cyt_c-like_dom_sf"/>
</dbReference>
<proteinExistence type="predicted"/>
<evidence type="ECO:0008006" key="4">
    <source>
        <dbReference type="Google" id="ProtNLM"/>
    </source>
</evidence>
<keyword evidence="1" id="KW-1133">Transmembrane helix</keyword>
<evidence type="ECO:0000313" key="3">
    <source>
        <dbReference type="Proteomes" id="UP000772181"/>
    </source>
</evidence>
<accession>A0A933GJB6</accession>
<keyword evidence="1" id="KW-0472">Membrane</keyword>
<dbReference type="AlphaFoldDB" id="A0A933GJB6"/>
<dbReference type="Proteomes" id="UP000772181">
    <property type="component" value="Unassembled WGS sequence"/>
</dbReference>
<gene>
    <name evidence="2" type="ORF">HY730_00745</name>
</gene>
<comment type="caution">
    <text evidence="2">The sequence shown here is derived from an EMBL/GenBank/DDBJ whole genome shotgun (WGS) entry which is preliminary data.</text>
</comment>
<protein>
    <recommendedName>
        <fullName evidence="4">Cytochrome c domain-containing protein</fullName>
    </recommendedName>
</protein>
<dbReference type="GO" id="GO:0020037">
    <property type="term" value="F:heme binding"/>
    <property type="evidence" value="ECO:0007669"/>
    <property type="project" value="InterPro"/>
</dbReference>
<feature type="transmembrane region" description="Helical" evidence="1">
    <location>
        <begin position="6"/>
        <end position="27"/>
    </location>
</feature>
<sequence>MKALFYIKGVILAMVLMAGTLFIYHPYAAAGTEEARKQALFEAKCGPPCHSLELSLKREDTRAGWDIIVRSMKRLADNSDKIRINDSDIPHIVQYLADIAGPEMKKARLRNIRIFLAGCFALLIILGIVIYFRVKQVKQRQT</sequence>
<feature type="transmembrane region" description="Helical" evidence="1">
    <location>
        <begin position="114"/>
        <end position="134"/>
    </location>
</feature>
<keyword evidence="1" id="KW-0812">Transmembrane</keyword>
<evidence type="ECO:0000256" key="1">
    <source>
        <dbReference type="SAM" id="Phobius"/>
    </source>
</evidence>
<dbReference type="Gene3D" id="1.10.760.10">
    <property type="entry name" value="Cytochrome c-like domain"/>
    <property type="match status" value="1"/>
</dbReference>
<reference evidence="2" key="1">
    <citation type="submission" date="2020-07" db="EMBL/GenBank/DDBJ databases">
        <title>Huge and variable diversity of episymbiotic CPR bacteria and DPANN archaea in groundwater ecosystems.</title>
        <authorList>
            <person name="He C.Y."/>
            <person name="Keren R."/>
            <person name="Whittaker M."/>
            <person name="Farag I.F."/>
            <person name="Doudna J."/>
            <person name="Cate J.H.D."/>
            <person name="Banfield J.F."/>
        </authorList>
    </citation>
    <scope>NUCLEOTIDE SEQUENCE</scope>
    <source>
        <strain evidence="2">NC_groundwater_1482_Ag_S-0.65um_47_24</strain>
    </source>
</reference>